<sequence>MKKNILVLLSMGLLLFLQGCNFANPMNYFKSADSSRLEETSEEASTEEETSKSSNSSVINTNETSATSEGETTESTEAEVNTESSLLVYSIGNAVNTESNSLTLEDKNYSVNYANYDISNANALETADLIKIETAINENLASNNYVIVVTSTQTCEELSYFLNLTLSSDNKIAVISTEILDNKYALVDSDITNYLGQLTTSELSGNILTAKIGDSLENVSTNPVSNENKIDITDLKDLSYVSIVYDYLGNDGSILEKAISNSDGIILVTTNKSGEVSETASEIINSNYSGVPVIIVSANENTDLSNYHTPTQSRILLSLALAKGANMDEIKDYFTTY</sequence>
<reference evidence="4" key="1">
    <citation type="submission" date="2016-10" db="EMBL/GenBank/DDBJ databases">
        <authorList>
            <person name="Varghese N."/>
            <person name="Submissions S."/>
        </authorList>
    </citation>
    <scope>NUCLEOTIDE SEQUENCE [LARGE SCALE GENOMIC DNA]</scope>
    <source>
        <strain evidence="4">M83</strain>
    </source>
</reference>
<feature type="compositionally biased region" description="Low complexity" evidence="1">
    <location>
        <begin position="52"/>
        <end position="70"/>
    </location>
</feature>
<dbReference type="InterPro" id="IPR006034">
    <property type="entry name" value="Asparaginase/glutaminase-like"/>
</dbReference>
<keyword evidence="3" id="KW-0808">Transferase</keyword>
<dbReference type="EMBL" id="FNHZ01000003">
    <property type="protein sequence ID" value="SDM85349.1"/>
    <property type="molecule type" value="Genomic_DNA"/>
</dbReference>
<keyword evidence="2" id="KW-0732">Signal</keyword>
<feature type="signal peptide" evidence="2">
    <location>
        <begin position="1"/>
        <end position="23"/>
    </location>
</feature>
<evidence type="ECO:0000313" key="4">
    <source>
        <dbReference type="Proteomes" id="UP000187651"/>
    </source>
</evidence>
<feature type="chain" id="PRO_5010384119" evidence="2">
    <location>
        <begin position="24"/>
        <end position="337"/>
    </location>
</feature>
<dbReference type="PIRSF" id="PIRSF001220">
    <property type="entry name" value="L-ASNase_gatD"/>
    <property type="match status" value="1"/>
</dbReference>
<dbReference type="AlphaFoldDB" id="A0A1G9WLK1"/>
<gene>
    <name evidence="3" type="ORF">SAMN05216544_1257</name>
</gene>
<protein>
    <submittedName>
        <fullName evidence="3">L-asparaginase/Glu-tRNAGln amidotransferase subunit D</fullName>
    </submittedName>
</protein>
<organism evidence="3 4">
    <name type="scientific">Lachnospira pectinoschiza</name>
    <dbReference type="NCBI Taxonomy" id="28052"/>
    <lineage>
        <taxon>Bacteria</taxon>
        <taxon>Bacillati</taxon>
        <taxon>Bacillota</taxon>
        <taxon>Clostridia</taxon>
        <taxon>Lachnospirales</taxon>
        <taxon>Lachnospiraceae</taxon>
        <taxon>Lachnospira</taxon>
    </lineage>
</organism>
<dbReference type="InterPro" id="IPR036152">
    <property type="entry name" value="Asp/glu_Ase-like_sf"/>
</dbReference>
<dbReference type="PIRSF" id="PIRSF500176">
    <property type="entry name" value="L_ASNase"/>
    <property type="match status" value="1"/>
</dbReference>
<dbReference type="Proteomes" id="UP000187651">
    <property type="component" value="Unassembled WGS sequence"/>
</dbReference>
<evidence type="ECO:0000256" key="2">
    <source>
        <dbReference type="SAM" id="SignalP"/>
    </source>
</evidence>
<dbReference type="PROSITE" id="PS51732">
    <property type="entry name" value="ASN_GLN_ASE_3"/>
    <property type="match status" value="1"/>
</dbReference>
<dbReference type="GO" id="GO:0016740">
    <property type="term" value="F:transferase activity"/>
    <property type="evidence" value="ECO:0007669"/>
    <property type="project" value="UniProtKB-KW"/>
</dbReference>
<evidence type="ECO:0000256" key="1">
    <source>
        <dbReference type="SAM" id="MobiDB-lite"/>
    </source>
</evidence>
<dbReference type="SUPFAM" id="SSF53774">
    <property type="entry name" value="Glutaminase/Asparaginase"/>
    <property type="match status" value="1"/>
</dbReference>
<name>A0A1G9WLK1_9FIRM</name>
<dbReference type="RefSeq" id="WP_074521423.1">
    <property type="nucleotide sequence ID" value="NZ_FNHZ01000003.1"/>
</dbReference>
<evidence type="ECO:0000313" key="3">
    <source>
        <dbReference type="EMBL" id="SDM85349.1"/>
    </source>
</evidence>
<keyword evidence="4" id="KW-1185">Reference proteome</keyword>
<dbReference type="SMART" id="SM00870">
    <property type="entry name" value="Asparaginase"/>
    <property type="match status" value="1"/>
</dbReference>
<proteinExistence type="predicted"/>
<dbReference type="Gene3D" id="3.40.50.40">
    <property type="match status" value="1"/>
</dbReference>
<dbReference type="OrthoDB" id="9788068at2"/>
<dbReference type="GO" id="GO:0004067">
    <property type="term" value="F:asparaginase activity"/>
    <property type="evidence" value="ECO:0007669"/>
    <property type="project" value="UniProtKB-UniRule"/>
</dbReference>
<accession>A0A1G9WLK1</accession>
<feature type="region of interest" description="Disordered" evidence="1">
    <location>
        <begin position="39"/>
        <end position="81"/>
    </location>
</feature>
<dbReference type="InterPro" id="IPR027473">
    <property type="entry name" value="L-asparaginase_C"/>
</dbReference>
<dbReference type="PROSITE" id="PS51257">
    <property type="entry name" value="PROKAR_LIPOPROTEIN"/>
    <property type="match status" value="1"/>
</dbReference>